<comment type="cofactor">
    <cofactor evidence="1">
        <name>Ca(2+)</name>
        <dbReference type="ChEBI" id="CHEBI:29108"/>
    </cofactor>
</comment>
<keyword evidence="6" id="KW-0106">Calcium</keyword>
<evidence type="ECO:0000259" key="8">
    <source>
        <dbReference type="Pfam" id="PF00884"/>
    </source>
</evidence>
<proteinExistence type="inferred from homology"/>
<evidence type="ECO:0000313" key="9">
    <source>
        <dbReference type="EMBL" id="MCM2680411.1"/>
    </source>
</evidence>
<organism evidence="9 10">
    <name type="scientific">Echinimonas agarilytica</name>
    <dbReference type="NCBI Taxonomy" id="1215918"/>
    <lineage>
        <taxon>Bacteria</taxon>
        <taxon>Pseudomonadati</taxon>
        <taxon>Pseudomonadota</taxon>
        <taxon>Gammaproteobacteria</taxon>
        <taxon>Alteromonadales</taxon>
        <taxon>Echinimonadaceae</taxon>
        <taxon>Echinimonas</taxon>
    </lineage>
</organism>
<dbReference type="PANTHER" id="PTHR45953:SF1">
    <property type="entry name" value="IDURONATE 2-SULFATASE"/>
    <property type="match status" value="1"/>
</dbReference>
<feature type="domain" description="Sulfatase N-terminal" evidence="8">
    <location>
        <begin position="39"/>
        <end position="445"/>
    </location>
</feature>
<dbReference type="EMBL" id="JAMQGP010000006">
    <property type="protein sequence ID" value="MCM2680411.1"/>
    <property type="molecule type" value="Genomic_DNA"/>
</dbReference>
<dbReference type="PROSITE" id="PS00149">
    <property type="entry name" value="SULFATASE_2"/>
    <property type="match status" value="1"/>
</dbReference>
<dbReference type="PANTHER" id="PTHR45953">
    <property type="entry name" value="IDURONATE 2-SULFATASE"/>
    <property type="match status" value="1"/>
</dbReference>
<evidence type="ECO:0000256" key="5">
    <source>
        <dbReference type="ARBA" id="ARBA00022801"/>
    </source>
</evidence>
<accession>A0AA42B8N3</accession>
<dbReference type="RefSeq" id="WP_251261846.1">
    <property type="nucleotide sequence ID" value="NZ_JAMQGP010000006.1"/>
</dbReference>
<dbReference type="GO" id="GO:0004423">
    <property type="term" value="F:iduronate-2-sulfatase activity"/>
    <property type="evidence" value="ECO:0007669"/>
    <property type="project" value="InterPro"/>
</dbReference>
<evidence type="ECO:0000256" key="3">
    <source>
        <dbReference type="ARBA" id="ARBA00022723"/>
    </source>
</evidence>
<evidence type="ECO:0000256" key="4">
    <source>
        <dbReference type="ARBA" id="ARBA00022729"/>
    </source>
</evidence>
<dbReference type="Proteomes" id="UP001165393">
    <property type="component" value="Unassembled WGS sequence"/>
</dbReference>
<dbReference type="GO" id="GO:0046872">
    <property type="term" value="F:metal ion binding"/>
    <property type="evidence" value="ECO:0007669"/>
    <property type="project" value="UniProtKB-KW"/>
</dbReference>
<evidence type="ECO:0000256" key="1">
    <source>
        <dbReference type="ARBA" id="ARBA00001913"/>
    </source>
</evidence>
<protein>
    <submittedName>
        <fullName evidence="9">Sulfatase</fullName>
    </submittedName>
</protein>
<comment type="caution">
    <text evidence="9">The sequence shown here is derived from an EMBL/GenBank/DDBJ whole genome shotgun (WGS) entry which is preliminary data.</text>
</comment>
<dbReference type="AlphaFoldDB" id="A0AA42B8N3"/>
<dbReference type="SUPFAM" id="SSF53649">
    <property type="entry name" value="Alkaline phosphatase-like"/>
    <property type="match status" value="1"/>
</dbReference>
<keyword evidence="3" id="KW-0479">Metal-binding</keyword>
<sequence>MLKRRFPYSIGVCFGAALALLSSSPVWSAGDAIDSKKPNFLFIAIDDLNVFNTPMGQSPDSFLHKVYPDDSVRQSVVDRLTPNLNRLAQQALTFDRAYTASPLCGPSRTALMTGVPAHVSGYYAHDKHFRLYDTLENVVTLPQYLKSQGYYTAGAGKVFHKGRTEKHNGHLSEWADQTYSWSDWIEVHSGTGGEPPKGHRRKVEVSKYWPPGGKSFTKFGTHNIPTEHSNDYLNSEFAAKLVLNGSATLKSHKGKHQTTTLPANQPWFVGVGIFAPHMPWIVEQQYLDMFPQEEMAIDRELLTWVRDGLGQLSPTGQRITRNTRFSKLTEHGLTLDPKNGDVAAWKAMFQAYLASTAFADKSIGVLLDAIENNPEKDNTVVVLWSDHGYHVGDKNRKGKTTLWEASTHSNLIILDPRIPASTKGHRTLSGVSLQDVYPTIVALAGLKRPEHLYGYDLSPVLMAPEKDWRKPVLSTYQKGNHAIRVGDYRYIRFKNGDEELYQLKDDPFEENNLAQRPKYRKQLALFSKQLDAQLNRQPNQF</sequence>
<dbReference type="Pfam" id="PF00884">
    <property type="entry name" value="Sulfatase"/>
    <property type="match status" value="1"/>
</dbReference>
<dbReference type="CDD" id="cd16030">
    <property type="entry name" value="iduronate-2-sulfatase"/>
    <property type="match status" value="1"/>
</dbReference>
<dbReference type="GO" id="GO:0005737">
    <property type="term" value="C:cytoplasm"/>
    <property type="evidence" value="ECO:0007669"/>
    <property type="project" value="TreeGrafter"/>
</dbReference>
<gene>
    <name evidence="9" type="ORF">NAF29_12110</name>
</gene>
<evidence type="ECO:0000256" key="7">
    <source>
        <dbReference type="SAM" id="SignalP"/>
    </source>
</evidence>
<feature type="chain" id="PRO_5041211876" evidence="7">
    <location>
        <begin position="29"/>
        <end position="541"/>
    </location>
</feature>
<keyword evidence="5" id="KW-0378">Hydrolase</keyword>
<reference evidence="9 10" key="1">
    <citation type="journal article" date="2013" name="Antonie Van Leeuwenhoek">
        <title>Echinimonas agarilytica gen. nov., sp. nov., a new gammaproteobacterium isolated from the sea urchin Strongylocentrotus intermedius.</title>
        <authorList>
            <person name="Nedashkovskaya O.I."/>
            <person name="Stenkova A.M."/>
            <person name="Zhukova N.V."/>
            <person name="Van Trappen S."/>
            <person name="Lee J.S."/>
            <person name="Kim S.B."/>
        </authorList>
    </citation>
    <scope>NUCLEOTIDE SEQUENCE [LARGE SCALE GENOMIC DNA]</scope>
    <source>
        <strain evidence="9 10">KMM 6351</strain>
    </source>
</reference>
<name>A0AA42B8N3_9GAMM</name>
<dbReference type="Gene3D" id="3.40.720.10">
    <property type="entry name" value="Alkaline Phosphatase, subunit A"/>
    <property type="match status" value="1"/>
</dbReference>
<dbReference type="InterPro" id="IPR024607">
    <property type="entry name" value="Sulfatase_CS"/>
</dbReference>
<comment type="similarity">
    <text evidence="2">Belongs to the sulfatase family.</text>
</comment>
<feature type="signal peptide" evidence="7">
    <location>
        <begin position="1"/>
        <end position="28"/>
    </location>
</feature>
<evidence type="ECO:0000313" key="10">
    <source>
        <dbReference type="Proteomes" id="UP001165393"/>
    </source>
</evidence>
<dbReference type="InterPro" id="IPR000917">
    <property type="entry name" value="Sulfatase_N"/>
</dbReference>
<keyword evidence="10" id="KW-1185">Reference proteome</keyword>
<evidence type="ECO:0000256" key="6">
    <source>
        <dbReference type="ARBA" id="ARBA00022837"/>
    </source>
</evidence>
<keyword evidence="4 7" id="KW-0732">Signal</keyword>
<evidence type="ECO:0000256" key="2">
    <source>
        <dbReference type="ARBA" id="ARBA00008779"/>
    </source>
</evidence>
<dbReference type="InterPro" id="IPR035874">
    <property type="entry name" value="IDS"/>
</dbReference>
<dbReference type="InterPro" id="IPR017850">
    <property type="entry name" value="Alkaline_phosphatase_core_sf"/>
</dbReference>
<dbReference type="PROSITE" id="PS00523">
    <property type="entry name" value="SULFATASE_1"/>
    <property type="match status" value="1"/>
</dbReference>